<gene>
    <name evidence="4" type="ORF">Prum_010560</name>
</gene>
<dbReference type="GO" id="GO:0005524">
    <property type="term" value="F:ATP binding"/>
    <property type="evidence" value="ECO:0007669"/>
    <property type="project" value="UniProtKB-KW"/>
</dbReference>
<keyword evidence="2" id="KW-0067">ATP-binding</keyword>
<name>A0A6V8KUA1_9ACTN</name>
<dbReference type="EMBL" id="BLPG01000001">
    <property type="protein sequence ID" value="GFJ87414.1"/>
    <property type="molecule type" value="Genomic_DNA"/>
</dbReference>
<evidence type="ECO:0000256" key="1">
    <source>
        <dbReference type="ARBA" id="ARBA00022741"/>
    </source>
</evidence>
<keyword evidence="1" id="KW-0547">Nucleotide-binding</keyword>
<protein>
    <submittedName>
        <fullName evidence="4">LuxR family transcriptional regulator</fullName>
    </submittedName>
</protein>
<dbReference type="InterPro" id="IPR041664">
    <property type="entry name" value="AAA_16"/>
</dbReference>
<dbReference type="GO" id="GO:0005737">
    <property type="term" value="C:cytoplasm"/>
    <property type="evidence" value="ECO:0007669"/>
    <property type="project" value="TreeGrafter"/>
</dbReference>
<dbReference type="PANTHER" id="PTHR16305:SF35">
    <property type="entry name" value="TRANSCRIPTIONAL ACTIVATOR DOMAIN"/>
    <property type="match status" value="1"/>
</dbReference>
<feature type="domain" description="Orc1-like AAA ATPase" evidence="3">
    <location>
        <begin position="7"/>
        <end position="159"/>
    </location>
</feature>
<dbReference type="InterPro" id="IPR027417">
    <property type="entry name" value="P-loop_NTPase"/>
</dbReference>
<comment type="caution">
    <text evidence="4">The sequence shown here is derived from an EMBL/GenBank/DDBJ whole genome shotgun (WGS) entry which is preliminary data.</text>
</comment>
<dbReference type="RefSeq" id="WP_218577062.1">
    <property type="nucleotide sequence ID" value="NZ_BLPG01000001.1"/>
</dbReference>
<dbReference type="SUPFAM" id="SSF52540">
    <property type="entry name" value="P-loop containing nucleoside triphosphate hydrolases"/>
    <property type="match status" value="1"/>
</dbReference>
<accession>A0A6V8KUA1</accession>
<proteinExistence type="predicted"/>
<evidence type="ECO:0000256" key="2">
    <source>
        <dbReference type="ARBA" id="ARBA00022840"/>
    </source>
</evidence>
<dbReference type="AlphaFoldDB" id="A0A6V8KUA1"/>
<evidence type="ECO:0000313" key="5">
    <source>
        <dbReference type="Proteomes" id="UP000482960"/>
    </source>
</evidence>
<sequence>MTGGRVLFGRSHELSAIEDLLAGARSGRGDALLVSGDAGTGKSALLDHARSIAAMRTLSATGVESESQLPFAAAHMLLRATFGHIDALPALQADGIRAAFGLGPPAGGDRFLVGLAGLALVSEYAGGEPLLCLVDDAQWLDQASADMVHFMIRRLGAEGIALIVATREGEGAFTVPGLPELRLGGLAACDAARLLGTVAGELPAGVRDRIIQETGGNPLALIEVAAQLDPEQRAGRIIPLALHVAAGSYQPGRIQAAFWHRIRRLPDRTRTLLLVAAADDTGDLGVVLRAAHRLGATLPDLAAAEQDGLVEVAGSVLAFRHPLVRTAAYRCAPAAQRVAAHQALAAVYTDAAHTDRRAWHRAVAALEPDADVAADLEVAAELAAVRGGHAEASAAYERAAELTDDPGTRFRLLAAAAEAAHQAGRLAQVITLAGRAQGLADDPAALTHLARLRANAEFERVSPRQACLTLLACASLVADRDPPAALPLLVEAAWRAWYAGDGALAADATRRLERLEVSPRPNLPVRVDLARLTAGDEASALLCVLAGDEDTGWTLATALVTELRDGGKIGRLPLALAALAIAELFRGEHPGASVAAAECVRLAADTGQPRRGALGTAVLALLAAIGGHEKRCAVLAEEVVGHASAHGIGSVAALGIWAAGLLDLGLGRYAEALRRLGGCPPTRSPRSCPPW</sequence>
<dbReference type="Pfam" id="PF13191">
    <property type="entry name" value="AAA_16"/>
    <property type="match status" value="1"/>
</dbReference>
<organism evidence="4 5">
    <name type="scientific">Phytohabitans rumicis</name>
    <dbReference type="NCBI Taxonomy" id="1076125"/>
    <lineage>
        <taxon>Bacteria</taxon>
        <taxon>Bacillati</taxon>
        <taxon>Actinomycetota</taxon>
        <taxon>Actinomycetes</taxon>
        <taxon>Micromonosporales</taxon>
        <taxon>Micromonosporaceae</taxon>
    </lineage>
</organism>
<evidence type="ECO:0000313" key="4">
    <source>
        <dbReference type="EMBL" id="GFJ87414.1"/>
    </source>
</evidence>
<evidence type="ECO:0000259" key="3">
    <source>
        <dbReference type="Pfam" id="PF13191"/>
    </source>
</evidence>
<keyword evidence="5" id="KW-1185">Reference proteome</keyword>
<dbReference type="Proteomes" id="UP000482960">
    <property type="component" value="Unassembled WGS sequence"/>
</dbReference>
<dbReference type="PANTHER" id="PTHR16305">
    <property type="entry name" value="TESTICULAR SOLUBLE ADENYLYL CYCLASE"/>
    <property type="match status" value="1"/>
</dbReference>
<reference evidence="4 5" key="2">
    <citation type="submission" date="2020-03" db="EMBL/GenBank/DDBJ databases">
        <authorList>
            <person name="Ichikawa N."/>
            <person name="Kimura A."/>
            <person name="Kitahashi Y."/>
            <person name="Uohara A."/>
        </authorList>
    </citation>
    <scope>NUCLEOTIDE SEQUENCE [LARGE SCALE GENOMIC DNA]</scope>
    <source>
        <strain evidence="4 5">NBRC 108638</strain>
    </source>
</reference>
<dbReference type="GO" id="GO:0004016">
    <property type="term" value="F:adenylate cyclase activity"/>
    <property type="evidence" value="ECO:0007669"/>
    <property type="project" value="TreeGrafter"/>
</dbReference>
<reference evidence="4 5" key="1">
    <citation type="submission" date="2020-03" db="EMBL/GenBank/DDBJ databases">
        <title>Whole genome shotgun sequence of Phytohabitans rumicis NBRC 108638.</title>
        <authorList>
            <person name="Komaki H."/>
            <person name="Tamura T."/>
        </authorList>
    </citation>
    <scope>NUCLEOTIDE SEQUENCE [LARGE SCALE GENOMIC DNA]</scope>
    <source>
        <strain evidence="4 5">NBRC 108638</strain>
    </source>
</reference>